<organism evidence="2 3">
    <name type="scientific">Glonium stellatum</name>
    <dbReference type="NCBI Taxonomy" id="574774"/>
    <lineage>
        <taxon>Eukaryota</taxon>
        <taxon>Fungi</taxon>
        <taxon>Dikarya</taxon>
        <taxon>Ascomycota</taxon>
        <taxon>Pezizomycotina</taxon>
        <taxon>Dothideomycetes</taxon>
        <taxon>Pleosporomycetidae</taxon>
        <taxon>Gloniales</taxon>
        <taxon>Gloniaceae</taxon>
        <taxon>Glonium</taxon>
    </lineage>
</organism>
<dbReference type="Proteomes" id="UP000250140">
    <property type="component" value="Unassembled WGS sequence"/>
</dbReference>
<sequence length="177" mass="19700">MLLLPPAINNSSNTTYKLDNHQLLNNLNNISYLDTIPMTDQKNPHSHAGCRMGHVRAQRFAMDSHYDDLFEKEKAAIKSYEDGWDDWDGPIWPWRETNHSQTQQKLENEYQGCCNADAGVGVPAHSTTEKLQPCSKSSSPALSTSSNDPVSPHSPLWGSRTTSHCPNCGRVTSPAHL</sequence>
<keyword evidence="3" id="KW-1185">Reference proteome</keyword>
<reference evidence="2 3" key="1">
    <citation type="journal article" date="2016" name="Nat. Commun.">
        <title>Ectomycorrhizal ecology is imprinted in the genome of the dominant symbiotic fungus Cenococcum geophilum.</title>
        <authorList>
            <consortium name="DOE Joint Genome Institute"/>
            <person name="Peter M."/>
            <person name="Kohler A."/>
            <person name="Ohm R.A."/>
            <person name="Kuo A."/>
            <person name="Krutzmann J."/>
            <person name="Morin E."/>
            <person name="Arend M."/>
            <person name="Barry K.W."/>
            <person name="Binder M."/>
            <person name="Choi C."/>
            <person name="Clum A."/>
            <person name="Copeland A."/>
            <person name="Grisel N."/>
            <person name="Haridas S."/>
            <person name="Kipfer T."/>
            <person name="LaButti K."/>
            <person name="Lindquist E."/>
            <person name="Lipzen A."/>
            <person name="Maire R."/>
            <person name="Meier B."/>
            <person name="Mihaltcheva S."/>
            <person name="Molinier V."/>
            <person name="Murat C."/>
            <person name="Poggeler S."/>
            <person name="Quandt C.A."/>
            <person name="Sperisen C."/>
            <person name="Tritt A."/>
            <person name="Tisserant E."/>
            <person name="Crous P.W."/>
            <person name="Henrissat B."/>
            <person name="Nehls U."/>
            <person name="Egli S."/>
            <person name="Spatafora J.W."/>
            <person name="Grigoriev I.V."/>
            <person name="Martin F.M."/>
        </authorList>
    </citation>
    <scope>NUCLEOTIDE SEQUENCE [LARGE SCALE GENOMIC DNA]</scope>
    <source>
        <strain evidence="2 3">CBS 207.34</strain>
    </source>
</reference>
<accession>A0A8E2JV13</accession>
<feature type="compositionally biased region" description="Low complexity" evidence="1">
    <location>
        <begin position="135"/>
        <end position="146"/>
    </location>
</feature>
<dbReference type="AlphaFoldDB" id="A0A8E2JV13"/>
<dbReference type="EMBL" id="KV749285">
    <property type="protein sequence ID" value="OCL10232.1"/>
    <property type="molecule type" value="Genomic_DNA"/>
</dbReference>
<dbReference type="OrthoDB" id="3913010at2759"/>
<feature type="region of interest" description="Disordered" evidence="1">
    <location>
        <begin position="124"/>
        <end position="160"/>
    </location>
</feature>
<protein>
    <submittedName>
        <fullName evidence="2">Uncharacterized protein</fullName>
    </submittedName>
</protein>
<evidence type="ECO:0000313" key="3">
    <source>
        <dbReference type="Proteomes" id="UP000250140"/>
    </source>
</evidence>
<proteinExistence type="predicted"/>
<gene>
    <name evidence="2" type="ORF">AOQ84DRAFT_375096</name>
</gene>
<name>A0A8E2JV13_9PEZI</name>
<evidence type="ECO:0000256" key="1">
    <source>
        <dbReference type="SAM" id="MobiDB-lite"/>
    </source>
</evidence>
<evidence type="ECO:0000313" key="2">
    <source>
        <dbReference type="EMBL" id="OCL10232.1"/>
    </source>
</evidence>